<dbReference type="InterPro" id="IPR006758">
    <property type="entry name" value="A32L"/>
</dbReference>
<organism evidence="1">
    <name type="scientific">Hyperionvirus sp</name>
    <dbReference type="NCBI Taxonomy" id="2487770"/>
    <lineage>
        <taxon>Viruses</taxon>
        <taxon>Varidnaviria</taxon>
        <taxon>Bamfordvirae</taxon>
        <taxon>Nucleocytoviricota</taxon>
        <taxon>Megaviricetes</taxon>
        <taxon>Imitervirales</taxon>
        <taxon>Mimiviridae</taxon>
        <taxon>Klosneuvirinae</taxon>
    </lineage>
</organism>
<dbReference type="EMBL" id="MK072401">
    <property type="protein sequence ID" value="AYV84219.1"/>
    <property type="molecule type" value="Genomic_DNA"/>
</dbReference>
<name>A0A3G5AFR1_9VIRU</name>
<dbReference type="SUPFAM" id="SSF52540">
    <property type="entry name" value="P-loop containing nucleoside triphosphate hydrolases"/>
    <property type="match status" value="1"/>
</dbReference>
<reference evidence="1" key="1">
    <citation type="submission" date="2018-10" db="EMBL/GenBank/DDBJ databases">
        <title>Hidden diversity of soil giant viruses.</title>
        <authorList>
            <person name="Schulz F."/>
            <person name="Alteio L."/>
            <person name="Goudeau D."/>
            <person name="Ryan E.M."/>
            <person name="Malmstrom R.R."/>
            <person name="Blanchard J."/>
            <person name="Woyke T."/>
        </authorList>
    </citation>
    <scope>NUCLEOTIDE SEQUENCE</scope>
    <source>
        <strain evidence="1">HYV1</strain>
    </source>
</reference>
<dbReference type="InterPro" id="IPR027417">
    <property type="entry name" value="P-loop_NTPase"/>
</dbReference>
<proteinExistence type="predicted"/>
<dbReference type="Gene3D" id="3.40.50.300">
    <property type="entry name" value="P-loop containing nucleotide triphosphate hydrolases"/>
    <property type="match status" value="1"/>
</dbReference>
<accession>A0A3G5AFR1</accession>
<dbReference type="Pfam" id="PF04665">
    <property type="entry name" value="Pox_A32"/>
    <property type="match status" value="1"/>
</dbReference>
<protein>
    <submittedName>
        <fullName evidence="1">Packaging ATPase</fullName>
    </submittedName>
</protein>
<gene>
    <name evidence="1" type="ORF">Hyperionvirus19_43</name>
</gene>
<evidence type="ECO:0000313" key="1">
    <source>
        <dbReference type="EMBL" id="AYV84219.1"/>
    </source>
</evidence>
<sequence>MTIKDVKLNGDDRLPINEFKLELMCTNPSIVMIAKRGSGKSFVCRAILNHFRDIPVGLIIAPTDRMNCFYGNFFPDSYIHYTYKSEIIEKLLYRQEMIIDKKQRKAKQGFKLDARAFIVMDDCLSKKGTWMRDQPILELLYNGRHYEIMYILTMQHPLGITPELRGNFDYIFLLAEDFISNLKRIYDHYAGMFPNFDSFRQGFSQLTDDYGCMVIANRGARKSFLEKVYWYKAPIINIGSIGCKQFNEFHDKNYDDKWRAKRKMFDINDYCNKKKRDKGSLKIEKVGVDEYGDPLPKKEKRAPADR</sequence>